<evidence type="ECO:0000313" key="1">
    <source>
        <dbReference type="EMBL" id="GAM79885.1"/>
    </source>
</evidence>
<sequence>MALPSLEFELEALEPSELELELEALEVELEVFASLELELVLLDTFEDEVELLAALDEELALLLDWLLLALEFGLTVEAPTLGVKELIIVVIPLSALLTKLLILFCI</sequence>
<dbReference type="EMBL" id="BBSI01000017">
    <property type="protein sequence ID" value="GAM79885.1"/>
    <property type="molecule type" value="Genomic_DNA"/>
</dbReference>
<gene>
    <name evidence="1" type="ORF">JCM5805K_0993</name>
</gene>
<organism evidence="1 2">
    <name type="scientific">Lactococcus lactis subsp. lactis</name>
    <name type="common">Streptococcus lactis</name>
    <dbReference type="NCBI Taxonomy" id="1360"/>
    <lineage>
        <taxon>Bacteria</taxon>
        <taxon>Bacillati</taxon>
        <taxon>Bacillota</taxon>
        <taxon>Bacilli</taxon>
        <taxon>Lactobacillales</taxon>
        <taxon>Streptococcaceae</taxon>
        <taxon>Lactococcus</taxon>
    </lineage>
</organism>
<dbReference type="AlphaFoldDB" id="A0A0B8QJD5"/>
<protein>
    <submittedName>
        <fullName evidence="1">Uncharacterized protein</fullName>
    </submittedName>
</protein>
<reference evidence="1 2" key="1">
    <citation type="submission" date="2015-01" db="EMBL/GenBank/DDBJ databases">
        <title>Lactococcus lactis subsp.lactis JCM 5805 whole genome shotgun sequence.</title>
        <authorList>
            <person name="Fujii T."/>
            <person name="Tomita Y."/>
            <person name="Ikushima S."/>
            <person name="Fujiwara D."/>
        </authorList>
    </citation>
    <scope>NUCLEOTIDE SEQUENCE [LARGE SCALE GENOMIC DNA]</scope>
    <source>
        <strain evidence="1 2">JCM 5805</strain>
    </source>
</reference>
<name>A0A0B8QJD5_LACLL</name>
<dbReference type="Proteomes" id="UP000031847">
    <property type="component" value="Unassembled WGS sequence"/>
</dbReference>
<comment type="caution">
    <text evidence="1">The sequence shown here is derived from an EMBL/GenBank/DDBJ whole genome shotgun (WGS) entry which is preliminary data.</text>
</comment>
<accession>A0A0B8QJD5</accession>
<evidence type="ECO:0000313" key="2">
    <source>
        <dbReference type="Proteomes" id="UP000031847"/>
    </source>
</evidence>
<proteinExistence type="predicted"/>